<dbReference type="InterPro" id="IPR007581">
    <property type="entry name" value="Endonuclease-V"/>
</dbReference>
<dbReference type="AlphaFoldDB" id="A0AAD2CIY9"/>
<comment type="caution">
    <text evidence="7">The sequence shown here is derived from an EMBL/GenBank/DDBJ whole genome shotgun (WGS) entry which is preliminary data.</text>
</comment>
<dbReference type="GO" id="GO:0003727">
    <property type="term" value="F:single-stranded RNA binding"/>
    <property type="evidence" value="ECO:0007669"/>
    <property type="project" value="TreeGrafter"/>
</dbReference>
<keyword evidence="4" id="KW-0255">Endonuclease</keyword>
<proteinExistence type="predicted"/>
<dbReference type="Proteomes" id="UP001295423">
    <property type="component" value="Unassembled WGS sequence"/>
</dbReference>
<evidence type="ECO:0000256" key="3">
    <source>
        <dbReference type="ARBA" id="ARBA00022722"/>
    </source>
</evidence>
<evidence type="ECO:0000313" key="7">
    <source>
        <dbReference type="EMBL" id="CAJ1934452.1"/>
    </source>
</evidence>
<evidence type="ECO:0000256" key="6">
    <source>
        <dbReference type="SAM" id="MobiDB-lite"/>
    </source>
</evidence>
<evidence type="ECO:0000313" key="8">
    <source>
        <dbReference type="Proteomes" id="UP001295423"/>
    </source>
</evidence>
<reference evidence="7" key="1">
    <citation type="submission" date="2023-08" db="EMBL/GenBank/DDBJ databases">
        <authorList>
            <person name="Audoor S."/>
            <person name="Bilcke G."/>
        </authorList>
    </citation>
    <scope>NUCLEOTIDE SEQUENCE</scope>
</reference>
<evidence type="ECO:0000256" key="2">
    <source>
        <dbReference type="ARBA" id="ARBA00022490"/>
    </source>
</evidence>
<evidence type="ECO:0000256" key="5">
    <source>
        <dbReference type="ARBA" id="ARBA00022801"/>
    </source>
</evidence>
<dbReference type="GO" id="GO:0005730">
    <property type="term" value="C:nucleolus"/>
    <property type="evidence" value="ECO:0007669"/>
    <property type="project" value="TreeGrafter"/>
</dbReference>
<accession>A0AAD2CIY9</accession>
<gene>
    <name evidence="7" type="ORF">CYCCA115_LOCUS3792</name>
</gene>
<keyword evidence="3" id="KW-0540">Nuclease</keyword>
<dbReference type="PANTHER" id="PTHR28511">
    <property type="entry name" value="ENDONUCLEASE V"/>
    <property type="match status" value="1"/>
</dbReference>
<comment type="subcellular location">
    <subcellularLocation>
        <location evidence="1">Cytoplasm</location>
    </subcellularLocation>
</comment>
<dbReference type="GO" id="GO:0016891">
    <property type="term" value="F:RNA endonuclease activity producing 5'-phosphomonoesters, hydrolytic mechanism"/>
    <property type="evidence" value="ECO:0007669"/>
    <property type="project" value="TreeGrafter"/>
</dbReference>
<name>A0AAD2CIY9_9STRA</name>
<dbReference type="GO" id="GO:0005737">
    <property type="term" value="C:cytoplasm"/>
    <property type="evidence" value="ECO:0007669"/>
    <property type="project" value="UniProtKB-SubCell"/>
</dbReference>
<evidence type="ECO:0000256" key="4">
    <source>
        <dbReference type="ARBA" id="ARBA00022759"/>
    </source>
</evidence>
<dbReference type="CDD" id="cd06559">
    <property type="entry name" value="Endonuclease_V"/>
    <property type="match status" value="1"/>
</dbReference>
<dbReference type="Gene3D" id="3.30.2170.10">
    <property type="entry name" value="archaeoglobus fulgidus dsm 4304 superfamily"/>
    <property type="match status" value="1"/>
</dbReference>
<evidence type="ECO:0008006" key="9">
    <source>
        <dbReference type="Google" id="ProtNLM"/>
    </source>
</evidence>
<evidence type="ECO:0000256" key="1">
    <source>
        <dbReference type="ARBA" id="ARBA00004496"/>
    </source>
</evidence>
<feature type="region of interest" description="Disordered" evidence="6">
    <location>
        <begin position="250"/>
        <end position="273"/>
    </location>
</feature>
<protein>
    <recommendedName>
        <fullName evidence="9">Endonuclease V</fullName>
    </recommendedName>
</protein>
<keyword evidence="5" id="KW-0378">Hydrolase</keyword>
<dbReference type="PANTHER" id="PTHR28511:SF1">
    <property type="entry name" value="ENDONUCLEASE V"/>
    <property type="match status" value="1"/>
</dbReference>
<sequence length="401" mass="44524">MQPEPKRRKNGTTTNHTRTVSVTMTTMATGDSKKRTISNSQREVWKLEQEIVASMVQMEADPPIDTSVVPDNPLFHVIKDDHKDVYSFSSNPEFYGGVDVSFPENEEDKAVAVYVIIDKRSLSCVYRDYKYFNLTIPYVSTFLAFREIDPLQELVHRQVREYPDMTPKAILVDGNGILHPRHAGIACFLGTRTNIPTIGIGKTLLYEGGWTRERLAAAIDDFLQNLNDTIGQNSQTLPPQLMHVRGTIVQRTSPDPTNGEAMSPKTASKTNMQEPMDRKTLVTELSHFCNGLAIPLSGADKRFPILGCALVGHGGHSNSKKSNQLSSGGTIKPIFVSIGHRVSLTKAIQITASLCQHRIPEPVRIADLYGRELMRSSDKSNVEVVDPMQVQGDREMAATMS</sequence>
<dbReference type="EMBL" id="CAKOGP040000335">
    <property type="protein sequence ID" value="CAJ1934452.1"/>
    <property type="molecule type" value="Genomic_DNA"/>
</dbReference>
<dbReference type="GO" id="GO:0006281">
    <property type="term" value="P:DNA repair"/>
    <property type="evidence" value="ECO:0007669"/>
    <property type="project" value="InterPro"/>
</dbReference>
<keyword evidence="8" id="KW-1185">Reference proteome</keyword>
<keyword evidence="2" id="KW-0963">Cytoplasm</keyword>
<organism evidence="7 8">
    <name type="scientific">Cylindrotheca closterium</name>
    <dbReference type="NCBI Taxonomy" id="2856"/>
    <lineage>
        <taxon>Eukaryota</taxon>
        <taxon>Sar</taxon>
        <taxon>Stramenopiles</taxon>
        <taxon>Ochrophyta</taxon>
        <taxon>Bacillariophyta</taxon>
        <taxon>Bacillariophyceae</taxon>
        <taxon>Bacillariophycidae</taxon>
        <taxon>Bacillariales</taxon>
        <taxon>Bacillariaceae</taxon>
        <taxon>Cylindrotheca</taxon>
    </lineage>
</organism>
<dbReference type="Pfam" id="PF04493">
    <property type="entry name" value="Endonuclease_5"/>
    <property type="match status" value="2"/>
</dbReference>